<reference evidence="5" key="1">
    <citation type="submission" date="2022-08" db="EMBL/GenBank/DDBJ databases">
        <authorList>
            <person name="Kallberg Y."/>
            <person name="Tangrot J."/>
            <person name="Rosling A."/>
        </authorList>
    </citation>
    <scope>NUCLEOTIDE SEQUENCE</scope>
    <source>
        <strain evidence="5">Wild A</strain>
    </source>
</reference>
<evidence type="ECO:0000256" key="1">
    <source>
        <dbReference type="ARBA" id="ARBA00022441"/>
    </source>
</evidence>
<keyword evidence="1" id="KW-0880">Kelch repeat</keyword>
<dbReference type="PANTHER" id="PTHR46228:SF2">
    <property type="entry name" value="KELCH REPEAT PROTEIN (AFU_ORTHOLOGUE AFUA_4G14350)"/>
    <property type="match status" value="1"/>
</dbReference>
<keyword evidence="2" id="KW-0677">Repeat</keyword>
<evidence type="ECO:0000313" key="6">
    <source>
        <dbReference type="Proteomes" id="UP001153678"/>
    </source>
</evidence>
<feature type="region of interest" description="Disordered" evidence="3">
    <location>
        <begin position="179"/>
        <end position="202"/>
    </location>
</feature>
<comment type="caution">
    <text evidence="5">The sequence shown here is derived from an EMBL/GenBank/DDBJ whole genome shotgun (WGS) entry which is preliminary data.</text>
</comment>
<keyword evidence="6" id="KW-1185">Reference proteome</keyword>
<dbReference type="Proteomes" id="UP001153678">
    <property type="component" value="Unassembled WGS sequence"/>
</dbReference>
<dbReference type="EMBL" id="CAMKVN010000162">
    <property type="protein sequence ID" value="CAI2164541.1"/>
    <property type="molecule type" value="Genomic_DNA"/>
</dbReference>
<proteinExistence type="predicted"/>
<dbReference type="OrthoDB" id="10251809at2759"/>
<keyword evidence="4" id="KW-0472">Membrane</keyword>
<keyword evidence="4" id="KW-0812">Transmembrane</keyword>
<evidence type="ECO:0000256" key="4">
    <source>
        <dbReference type="SAM" id="Phobius"/>
    </source>
</evidence>
<keyword evidence="4" id="KW-1133">Transmembrane helix</keyword>
<evidence type="ECO:0000313" key="5">
    <source>
        <dbReference type="EMBL" id="CAI2164541.1"/>
    </source>
</evidence>
<gene>
    <name evidence="5" type="ORF">FWILDA_LOCUS1620</name>
</gene>
<organism evidence="5 6">
    <name type="scientific">Funneliformis geosporum</name>
    <dbReference type="NCBI Taxonomy" id="1117311"/>
    <lineage>
        <taxon>Eukaryota</taxon>
        <taxon>Fungi</taxon>
        <taxon>Fungi incertae sedis</taxon>
        <taxon>Mucoromycota</taxon>
        <taxon>Glomeromycotina</taxon>
        <taxon>Glomeromycetes</taxon>
        <taxon>Glomerales</taxon>
        <taxon>Glomeraceae</taxon>
        <taxon>Funneliformis</taxon>
    </lineage>
</organism>
<dbReference type="Gene3D" id="2.120.10.80">
    <property type="entry name" value="Kelch-type beta propeller"/>
    <property type="match status" value="1"/>
</dbReference>
<accession>A0A9W4SCR7</accession>
<dbReference type="InterPro" id="IPR015915">
    <property type="entry name" value="Kelch-typ_b-propeller"/>
</dbReference>
<name>A0A9W4SCR7_9GLOM</name>
<dbReference type="SUPFAM" id="SSF117281">
    <property type="entry name" value="Kelch motif"/>
    <property type="match status" value="1"/>
</dbReference>
<protein>
    <submittedName>
        <fullName evidence="5">18859_t:CDS:1</fullName>
    </submittedName>
</protein>
<evidence type="ECO:0000256" key="2">
    <source>
        <dbReference type="ARBA" id="ARBA00022737"/>
    </source>
</evidence>
<sequence>MITLNLFFKPILSLFYALILGIFIKEVNSFTPISRNAFSSVLAGDKLYFFGGNPNSISNQTFCLDVSQSFSSENPPWIETPSAVIPFASVFATVSFIESSSIIYLFGGFMYDPVTLVDSFQSFVHTFNTQTLKWDIPKTNGQIPTRRRNIEAVKDNFGKIYIFGAPIARNEYTATLLSNESKSNSTQPQTHSNSPNSPSKDLTSKKVAISVVSSIVATAFLIGIGALLYRWSKKRKDKTTLRISGNFGIENNE</sequence>
<feature type="compositionally biased region" description="Polar residues" evidence="3">
    <location>
        <begin position="179"/>
        <end position="201"/>
    </location>
</feature>
<evidence type="ECO:0000256" key="3">
    <source>
        <dbReference type="SAM" id="MobiDB-lite"/>
    </source>
</evidence>
<feature type="transmembrane region" description="Helical" evidence="4">
    <location>
        <begin position="6"/>
        <end position="24"/>
    </location>
</feature>
<dbReference type="PANTHER" id="PTHR46228">
    <property type="entry name" value="KELCH DOMAIN-CONTAINING PROTEIN"/>
    <property type="match status" value="1"/>
</dbReference>
<feature type="transmembrane region" description="Helical" evidence="4">
    <location>
        <begin position="207"/>
        <end position="229"/>
    </location>
</feature>
<dbReference type="AlphaFoldDB" id="A0A9W4SCR7"/>
<dbReference type="Pfam" id="PF24681">
    <property type="entry name" value="Kelch_KLHDC2_KLHL20_DRC7"/>
    <property type="match status" value="1"/>
</dbReference>